<dbReference type="PROSITE" id="PS50125">
    <property type="entry name" value="GUANYLATE_CYCLASE_2"/>
    <property type="match status" value="1"/>
</dbReference>
<evidence type="ECO:0000256" key="6">
    <source>
        <dbReference type="ARBA" id="ARBA00022989"/>
    </source>
</evidence>
<dbReference type="AlphaFoldDB" id="K1R0N2"/>
<dbReference type="GO" id="GO:0005524">
    <property type="term" value="F:ATP binding"/>
    <property type="evidence" value="ECO:0007669"/>
    <property type="project" value="InterPro"/>
</dbReference>
<dbReference type="InterPro" id="IPR001245">
    <property type="entry name" value="Ser-Thr/Tyr_kinase_cat_dom"/>
</dbReference>
<evidence type="ECO:0000256" key="12">
    <source>
        <dbReference type="ARBA" id="ARBA00023293"/>
    </source>
</evidence>
<dbReference type="InterPro" id="IPR011009">
    <property type="entry name" value="Kinase-like_dom_sf"/>
</dbReference>
<dbReference type="Pfam" id="PF07701">
    <property type="entry name" value="HNOBA"/>
    <property type="match status" value="1"/>
</dbReference>
<evidence type="ECO:0000256" key="11">
    <source>
        <dbReference type="ARBA" id="ARBA00023239"/>
    </source>
</evidence>
<keyword evidence="8" id="KW-0472">Membrane</keyword>
<dbReference type="InterPro" id="IPR001054">
    <property type="entry name" value="A/G_cyclase"/>
</dbReference>
<dbReference type="SUPFAM" id="SSF55073">
    <property type="entry name" value="Nucleotide cyclase"/>
    <property type="match status" value="1"/>
</dbReference>
<dbReference type="InterPro" id="IPR050401">
    <property type="entry name" value="Cyclic_nucleotide_synthase"/>
</dbReference>
<dbReference type="Pfam" id="PF07714">
    <property type="entry name" value="PK_Tyr_Ser-Thr"/>
    <property type="match status" value="1"/>
</dbReference>
<dbReference type="GO" id="GO:0007168">
    <property type="term" value="P:receptor guanylyl cyclase signaling pathway"/>
    <property type="evidence" value="ECO:0007669"/>
    <property type="project" value="TreeGrafter"/>
</dbReference>
<keyword evidence="12 14" id="KW-0141">cGMP biosynthesis</keyword>
<evidence type="ECO:0000256" key="14">
    <source>
        <dbReference type="RuleBase" id="RU003431"/>
    </source>
</evidence>
<dbReference type="InParanoid" id="K1R0N2"/>
<dbReference type="GO" id="GO:0004383">
    <property type="term" value="F:guanylate cyclase activity"/>
    <property type="evidence" value="ECO:0007669"/>
    <property type="project" value="UniProtKB-EC"/>
</dbReference>
<evidence type="ECO:0000256" key="4">
    <source>
        <dbReference type="ARBA" id="ARBA00022729"/>
    </source>
</evidence>
<dbReference type="GO" id="GO:0004016">
    <property type="term" value="F:adenylate cyclase activity"/>
    <property type="evidence" value="ECO:0007669"/>
    <property type="project" value="TreeGrafter"/>
</dbReference>
<evidence type="ECO:0000256" key="7">
    <source>
        <dbReference type="ARBA" id="ARBA00023134"/>
    </source>
</evidence>
<dbReference type="GO" id="GO:0005525">
    <property type="term" value="F:GTP binding"/>
    <property type="evidence" value="ECO:0007669"/>
    <property type="project" value="UniProtKB-KW"/>
</dbReference>
<evidence type="ECO:0000256" key="8">
    <source>
        <dbReference type="ARBA" id="ARBA00023136"/>
    </source>
</evidence>
<dbReference type="InterPro" id="IPR018297">
    <property type="entry name" value="A/G_cyclase_CS"/>
</dbReference>
<dbReference type="Gene3D" id="3.30.70.1230">
    <property type="entry name" value="Nucleotide cyclase"/>
    <property type="match status" value="1"/>
</dbReference>
<evidence type="ECO:0000256" key="10">
    <source>
        <dbReference type="ARBA" id="ARBA00023180"/>
    </source>
</evidence>
<dbReference type="InterPro" id="IPR000719">
    <property type="entry name" value="Prot_kinase_dom"/>
</dbReference>
<dbReference type="EC" id="4.6.1.2" evidence="2 14"/>
<evidence type="ECO:0000256" key="9">
    <source>
        <dbReference type="ARBA" id="ARBA00023170"/>
    </source>
</evidence>
<keyword evidence="3" id="KW-0812">Transmembrane</keyword>
<reference evidence="15" key="1">
    <citation type="journal article" date="2012" name="Nature">
        <title>The oyster genome reveals stress adaptation and complexity of shell formation.</title>
        <authorList>
            <person name="Zhang G."/>
            <person name="Fang X."/>
            <person name="Guo X."/>
            <person name="Li L."/>
            <person name="Luo R."/>
            <person name="Xu F."/>
            <person name="Yang P."/>
            <person name="Zhang L."/>
            <person name="Wang X."/>
            <person name="Qi H."/>
            <person name="Xiong Z."/>
            <person name="Que H."/>
            <person name="Xie Y."/>
            <person name="Holland P.W."/>
            <person name="Paps J."/>
            <person name="Zhu Y."/>
            <person name="Wu F."/>
            <person name="Chen Y."/>
            <person name="Wang J."/>
            <person name="Peng C."/>
            <person name="Meng J."/>
            <person name="Yang L."/>
            <person name="Liu J."/>
            <person name="Wen B."/>
            <person name="Zhang N."/>
            <person name="Huang Z."/>
            <person name="Zhu Q."/>
            <person name="Feng Y."/>
            <person name="Mount A."/>
            <person name="Hedgecock D."/>
            <person name="Xu Z."/>
            <person name="Liu Y."/>
            <person name="Domazet-Loso T."/>
            <person name="Du Y."/>
            <person name="Sun X."/>
            <person name="Zhang S."/>
            <person name="Liu B."/>
            <person name="Cheng P."/>
            <person name="Jiang X."/>
            <person name="Li J."/>
            <person name="Fan D."/>
            <person name="Wang W."/>
            <person name="Fu W."/>
            <person name="Wang T."/>
            <person name="Wang B."/>
            <person name="Zhang J."/>
            <person name="Peng Z."/>
            <person name="Li Y."/>
            <person name="Li N."/>
            <person name="Wang J."/>
            <person name="Chen M."/>
            <person name="He Y."/>
            <person name="Tan F."/>
            <person name="Song X."/>
            <person name="Zheng Q."/>
            <person name="Huang R."/>
            <person name="Yang H."/>
            <person name="Du X."/>
            <person name="Chen L."/>
            <person name="Yang M."/>
            <person name="Gaffney P.M."/>
            <person name="Wang S."/>
            <person name="Luo L."/>
            <person name="She Z."/>
            <person name="Ming Y."/>
            <person name="Huang W."/>
            <person name="Zhang S."/>
            <person name="Huang B."/>
            <person name="Zhang Y."/>
            <person name="Qu T."/>
            <person name="Ni P."/>
            <person name="Miao G."/>
            <person name="Wang J."/>
            <person name="Wang Q."/>
            <person name="Steinberg C.E."/>
            <person name="Wang H."/>
            <person name="Li N."/>
            <person name="Qian L."/>
            <person name="Zhang G."/>
            <person name="Li Y."/>
            <person name="Yang H."/>
            <person name="Liu X."/>
            <person name="Wang J."/>
            <person name="Yin Y."/>
            <person name="Wang J."/>
        </authorList>
    </citation>
    <scope>NUCLEOTIDE SEQUENCE [LARGE SCALE GENOMIC DNA]</scope>
    <source>
        <strain evidence="15">05x7-T-G4-1.051#20</strain>
    </source>
</reference>
<keyword evidence="4" id="KW-0732">Signal</keyword>
<comment type="subcellular location">
    <subcellularLocation>
        <location evidence="1">Membrane</location>
        <topology evidence="1">Single-pass type I membrane protein</topology>
    </subcellularLocation>
</comment>
<gene>
    <name evidence="15" type="ORF">CGI_10001599</name>
</gene>
<dbReference type="InterPro" id="IPR011645">
    <property type="entry name" value="HNOB_dom_associated"/>
</dbReference>
<evidence type="ECO:0000256" key="5">
    <source>
        <dbReference type="ARBA" id="ARBA00022741"/>
    </source>
</evidence>
<keyword evidence="9 15" id="KW-0675">Receptor</keyword>
<dbReference type="CDD" id="cd07302">
    <property type="entry name" value="CHD"/>
    <property type="match status" value="1"/>
</dbReference>
<comment type="catalytic activity">
    <reaction evidence="14">
        <text>GTP = 3',5'-cyclic GMP + diphosphate</text>
        <dbReference type="Rhea" id="RHEA:13665"/>
        <dbReference type="ChEBI" id="CHEBI:33019"/>
        <dbReference type="ChEBI" id="CHEBI:37565"/>
        <dbReference type="ChEBI" id="CHEBI:57746"/>
        <dbReference type="EC" id="4.6.1.2"/>
    </reaction>
</comment>
<dbReference type="GO" id="GO:0004672">
    <property type="term" value="F:protein kinase activity"/>
    <property type="evidence" value="ECO:0007669"/>
    <property type="project" value="InterPro"/>
</dbReference>
<dbReference type="PROSITE" id="PS00452">
    <property type="entry name" value="GUANYLATE_CYCLASE_1"/>
    <property type="match status" value="1"/>
</dbReference>
<dbReference type="InterPro" id="IPR029787">
    <property type="entry name" value="Nucleotide_cyclase"/>
</dbReference>
<keyword evidence="11 13" id="KW-0456">Lyase</keyword>
<keyword evidence="7" id="KW-0342">GTP-binding</keyword>
<evidence type="ECO:0000256" key="13">
    <source>
        <dbReference type="RuleBase" id="RU000405"/>
    </source>
</evidence>
<evidence type="ECO:0000256" key="1">
    <source>
        <dbReference type="ARBA" id="ARBA00004479"/>
    </source>
</evidence>
<keyword evidence="10" id="KW-0325">Glycoprotein</keyword>
<dbReference type="SMART" id="SM00044">
    <property type="entry name" value="CYCc"/>
    <property type="match status" value="1"/>
</dbReference>
<comment type="similarity">
    <text evidence="13">Belongs to the adenylyl cyclase class-4/guanylyl cyclase family.</text>
</comment>
<dbReference type="GO" id="GO:0001653">
    <property type="term" value="F:peptide receptor activity"/>
    <property type="evidence" value="ECO:0007669"/>
    <property type="project" value="TreeGrafter"/>
</dbReference>
<dbReference type="PANTHER" id="PTHR11920">
    <property type="entry name" value="GUANYLYL CYCLASE"/>
    <property type="match status" value="1"/>
</dbReference>
<evidence type="ECO:0000256" key="3">
    <source>
        <dbReference type="ARBA" id="ARBA00022692"/>
    </source>
</evidence>
<accession>K1R0N2</accession>
<dbReference type="PROSITE" id="PS50011">
    <property type="entry name" value="PROTEIN_KINASE_DOM"/>
    <property type="match status" value="1"/>
</dbReference>
<dbReference type="Pfam" id="PF00211">
    <property type="entry name" value="Guanylate_cyc"/>
    <property type="match status" value="1"/>
</dbReference>
<keyword evidence="6" id="KW-1133">Transmembrane helix</keyword>
<dbReference type="GO" id="GO:0035556">
    <property type="term" value="P:intracellular signal transduction"/>
    <property type="evidence" value="ECO:0007669"/>
    <property type="project" value="InterPro"/>
</dbReference>
<evidence type="ECO:0000313" key="15">
    <source>
        <dbReference type="EMBL" id="EKC27281.1"/>
    </source>
</evidence>
<organism evidence="15">
    <name type="scientific">Magallana gigas</name>
    <name type="common">Pacific oyster</name>
    <name type="synonym">Crassostrea gigas</name>
    <dbReference type="NCBI Taxonomy" id="29159"/>
    <lineage>
        <taxon>Eukaryota</taxon>
        <taxon>Metazoa</taxon>
        <taxon>Spiralia</taxon>
        <taxon>Lophotrochozoa</taxon>
        <taxon>Mollusca</taxon>
        <taxon>Bivalvia</taxon>
        <taxon>Autobranchia</taxon>
        <taxon>Pteriomorphia</taxon>
        <taxon>Ostreida</taxon>
        <taxon>Ostreoidea</taxon>
        <taxon>Ostreidae</taxon>
        <taxon>Magallana</taxon>
    </lineage>
</organism>
<dbReference type="HOGENOM" id="CLU_001072_9_0_1"/>
<protein>
    <recommendedName>
        <fullName evidence="2 14">Guanylate cyclase</fullName>
        <ecNumber evidence="2 14">4.6.1.2</ecNumber>
    </recommendedName>
</protein>
<dbReference type="Gene3D" id="1.10.510.10">
    <property type="entry name" value="Transferase(Phosphotransferase) domain 1"/>
    <property type="match status" value="1"/>
</dbReference>
<name>K1R0N2_MAGGI</name>
<dbReference type="FunFam" id="3.30.70.1230:FF:000004">
    <property type="entry name" value="Guanylate cyclase"/>
    <property type="match status" value="1"/>
</dbReference>
<dbReference type="GO" id="GO:0005886">
    <property type="term" value="C:plasma membrane"/>
    <property type="evidence" value="ECO:0007669"/>
    <property type="project" value="TreeGrafter"/>
</dbReference>
<dbReference type="SUPFAM" id="SSF56112">
    <property type="entry name" value="Protein kinase-like (PK-like)"/>
    <property type="match status" value="1"/>
</dbReference>
<dbReference type="EMBL" id="JH816679">
    <property type="protein sequence ID" value="EKC27281.1"/>
    <property type="molecule type" value="Genomic_DNA"/>
</dbReference>
<proteinExistence type="inferred from homology"/>
<dbReference type="PANTHER" id="PTHR11920:SF507">
    <property type="entry name" value="GUANYLATE CYCLASE"/>
    <property type="match status" value="1"/>
</dbReference>
<evidence type="ECO:0000256" key="2">
    <source>
        <dbReference type="ARBA" id="ARBA00012202"/>
    </source>
</evidence>
<sequence length="861" mass="96922">MKDHNWAKHIIFRVEAWHLFMNTEYHCWPKNADASNPTPFNPCKGVQIKWIKEPPDVIKYGLEFNATAELILTPEFYSWGYLQDIFIGINGSAGATSGAGAQQWCETTVCPDKASALEENCCIHHFNMHSCPANRGEMSNNLCGPWIPASGDIYTHSQASVGPPTQGNWTSHVHGLFVPGENSVIAHYKIAGMHLALIKKVTVLSKSVCGDGSCYGEETCSTCPYDCGSCPLSRLQIGIIVSISSAFVVVILGFIIVLRYQKRRMLFDESWIIPYSKLVINNNTMAFNSIISRISLKYVDDDISIAQNGMQIFAQTARLDGRIVAVKRINKYNFGLSKSLRIEVKEIRELRHPNLCQFVGACTETPNVCILMEYCPKGALADVLLNDDIPLTWSFRFSFAADIANGMDYLHSHGLVHARLNSSNCVVDDRWSVKITDYGLPILRKNDFKSEEMTSDFQSRRRVVYNAPEVCGSFPVFTKSSDVYSYGIILVEIANRSDPYGDEDPAFLPPQWKPPLPNLKRDNEDENCPSPTALCALIDECLDFRSQERPTFVNIRKILYKINPNKQNPVDLMMAMMEKYSKHLEQIVTERTNDLTIEKQRTDRLLYSMLPKEVADVLRRGRPVEARYLDDVTIYFSDIVGFTTLCSNSSAMEVVNLLNKLYITFDEVIELYHVYKVETIGDAYMVASGVPEAYPTHAIEVARMAISLVNKCKSFVIPHFPDQKLKIRVGIHSGPVCAGVVGSKMPRYCLFGDTVNTASRMESNGEAYKIHISANTYDLLQTGTFQFEARDKISVKGKGEMQTYWLLKERESPADTKVYIEYINETSTQKAGNLRAHSLRNGSVSNAVSVDSLLNEMNYYM</sequence>
<keyword evidence="5" id="KW-0547">Nucleotide-binding</keyword>
<dbReference type="Gene3D" id="6.10.250.780">
    <property type="match status" value="1"/>
</dbReference>